<comment type="similarity">
    <text evidence="1">Belongs to the CutA family.</text>
</comment>
<protein>
    <submittedName>
        <fullName evidence="2">Divalent-cation tolerance protein CutA</fullName>
    </submittedName>
</protein>
<dbReference type="PANTHER" id="PTHR23419">
    <property type="entry name" value="DIVALENT CATION TOLERANCE CUTA-RELATED"/>
    <property type="match status" value="1"/>
</dbReference>
<dbReference type="SUPFAM" id="SSF54913">
    <property type="entry name" value="GlnB-like"/>
    <property type="match status" value="1"/>
</dbReference>
<dbReference type="InterPro" id="IPR015867">
    <property type="entry name" value="N-reg_PII/ATP_PRibTrfase_C"/>
</dbReference>
<accession>A0ABV8CRA8</accession>
<name>A0ABV8CRA8_9GAMM</name>
<dbReference type="InterPro" id="IPR004323">
    <property type="entry name" value="Ion_tolerance_CutA"/>
</dbReference>
<dbReference type="RefSeq" id="WP_377154046.1">
    <property type="nucleotide sequence ID" value="NZ_JBHSAF010000015.1"/>
</dbReference>
<evidence type="ECO:0000313" key="3">
    <source>
        <dbReference type="Proteomes" id="UP001595692"/>
    </source>
</evidence>
<gene>
    <name evidence="2" type="primary">cutA</name>
    <name evidence="2" type="ORF">ACFOSS_14925</name>
</gene>
<proteinExistence type="inferred from homology"/>
<dbReference type="PANTHER" id="PTHR23419:SF8">
    <property type="entry name" value="FI09726P"/>
    <property type="match status" value="1"/>
</dbReference>
<evidence type="ECO:0000313" key="2">
    <source>
        <dbReference type="EMBL" id="MFC3914740.1"/>
    </source>
</evidence>
<dbReference type="Gene3D" id="3.30.70.120">
    <property type="match status" value="1"/>
</dbReference>
<dbReference type="Proteomes" id="UP001595692">
    <property type="component" value="Unassembled WGS sequence"/>
</dbReference>
<reference evidence="3" key="1">
    <citation type="journal article" date="2019" name="Int. J. Syst. Evol. Microbiol.">
        <title>The Global Catalogue of Microorganisms (GCM) 10K type strain sequencing project: providing services to taxonomists for standard genome sequencing and annotation.</title>
        <authorList>
            <consortium name="The Broad Institute Genomics Platform"/>
            <consortium name="The Broad Institute Genome Sequencing Center for Infectious Disease"/>
            <person name="Wu L."/>
            <person name="Ma J."/>
        </authorList>
    </citation>
    <scope>NUCLEOTIDE SEQUENCE [LARGE SCALE GENOMIC DNA]</scope>
    <source>
        <strain evidence="3">CCUG 54939</strain>
    </source>
</reference>
<dbReference type="EMBL" id="JBHSAF010000015">
    <property type="protein sequence ID" value="MFC3914740.1"/>
    <property type="molecule type" value="Genomic_DNA"/>
</dbReference>
<evidence type="ECO:0000256" key="1">
    <source>
        <dbReference type="ARBA" id="ARBA00010169"/>
    </source>
</evidence>
<comment type="caution">
    <text evidence="2">The sequence shown here is derived from an EMBL/GenBank/DDBJ whole genome shotgun (WGS) entry which is preliminary data.</text>
</comment>
<dbReference type="InterPro" id="IPR011322">
    <property type="entry name" value="N-reg_PII-like_a/b"/>
</dbReference>
<sequence>MHDAILVLCTSPNEGVATLLARQLIENRLAACVNLIPDTRSIYLWQGKVEESQECQMTIKTRASLFAPLRRFIRQHHPYEIPEIIALPVADIDDDYLAWLQEVTDVSEVI</sequence>
<organism evidence="2 3">
    <name type="scientific">Pseudaeromonas sharmana</name>
    <dbReference type="NCBI Taxonomy" id="328412"/>
    <lineage>
        <taxon>Bacteria</taxon>
        <taxon>Pseudomonadati</taxon>
        <taxon>Pseudomonadota</taxon>
        <taxon>Gammaproteobacteria</taxon>
        <taxon>Aeromonadales</taxon>
        <taxon>Aeromonadaceae</taxon>
        <taxon>Pseudaeromonas</taxon>
    </lineage>
</organism>
<dbReference type="Pfam" id="PF03091">
    <property type="entry name" value="CutA1"/>
    <property type="match status" value="1"/>
</dbReference>
<keyword evidence="3" id="KW-1185">Reference proteome</keyword>